<dbReference type="Proteomes" id="UP000596387">
    <property type="component" value="Plasmid p-SCP3"/>
</dbReference>
<dbReference type="InterPro" id="IPR021251">
    <property type="entry name" value="DUF2793"/>
</dbReference>
<accession>A0ABX7FEC0</accession>
<reference evidence="1 2" key="1">
    <citation type="submission" date="2019-12" db="EMBL/GenBank/DDBJ databases">
        <title>Complete Genome Sequence of a Quorum-Sensing Bacterium,Rhodobacteraceae bacterium C31, Isolated from a marine microalgae symbiotic bacteria.</title>
        <authorList>
            <person name="Zhang Y."/>
        </authorList>
    </citation>
    <scope>NUCLEOTIDE SEQUENCE [LARGE SCALE GENOMIC DNA]</scope>
    <source>
        <strain evidence="1 2">C31</strain>
        <plasmid evidence="1 2">p-SCP3</plasmid>
    </source>
</reference>
<dbReference type="RefSeq" id="WP_023850443.1">
    <property type="nucleotide sequence ID" value="NZ_CP047169.1"/>
</dbReference>
<geneLocation type="plasmid" evidence="1 2">
    <name>p-SCP3</name>
</geneLocation>
<keyword evidence="1" id="KW-0614">Plasmid</keyword>
<keyword evidence="2" id="KW-1185">Reference proteome</keyword>
<dbReference type="Pfam" id="PF10983">
    <property type="entry name" value="DUF2793"/>
    <property type="match status" value="1"/>
</dbReference>
<name>A0ABX7FEC0_9RHOB</name>
<sequence length="362" mass="38616">MTSSHRLSLPFIAPAQAQKHVTHNEALRRIDLVVQLCVETVDALEPPALPEDGLVYALGQAPTGAWAGHPEQLAMWDDNAWGFIAPQIGWQAWDRNTEALRIWDGAAWIAVASASDTFETVGINTEADAVNRLTLASDASLFTHDGTGHQIKVNKASANDTASLLYQTEHSGRAEMGLAGNDNFSIKVSADGSAWNEAMVVDAASGRIGVGTDTPSYKLHVTGPTSYVALEDDNGVLGGSMSAAVRLFAGSQEHGQLGFPGTGSGTMFLRNLQGDMYIEADSRNLAANSFIRFAVDGYETMRARPTGVGFGTISPARPLHVNHVMRLEPGNAPAAPAAGDLYFDASTSKLRCHDGSQWHDLF</sequence>
<evidence type="ECO:0000313" key="1">
    <source>
        <dbReference type="EMBL" id="QRF68901.1"/>
    </source>
</evidence>
<dbReference type="EMBL" id="CP047169">
    <property type="protein sequence ID" value="QRF68901.1"/>
    <property type="molecule type" value="Genomic_DNA"/>
</dbReference>
<gene>
    <name evidence="1" type="ORF">GQA70_21255</name>
</gene>
<evidence type="ECO:0000313" key="2">
    <source>
        <dbReference type="Proteomes" id="UP000596387"/>
    </source>
</evidence>
<proteinExistence type="predicted"/>
<organism evidence="1 2">
    <name type="scientific">Ponticoccus alexandrii</name>
    <dbReference type="NCBI Taxonomy" id="1943633"/>
    <lineage>
        <taxon>Bacteria</taxon>
        <taxon>Pseudomonadati</taxon>
        <taxon>Pseudomonadota</taxon>
        <taxon>Alphaproteobacteria</taxon>
        <taxon>Rhodobacterales</taxon>
        <taxon>Roseobacteraceae</taxon>
        <taxon>Ponticoccus</taxon>
    </lineage>
</organism>
<protein>
    <submittedName>
        <fullName evidence="1">DUF2793 domain-containing protein</fullName>
    </submittedName>
</protein>